<keyword evidence="1" id="KW-0812">Transmembrane</keyword>
<dbReference type="Proteomes" id="UP001208570">
    <property type="component" value="Unassembled WGS sequence"/>
</dbReference>
<proteinExistence type="predicted"/>
<feature type="transmembrane region" description="Helical" evidence="1">
    <location>
        <begin position="42"/>
        <end position="59"/>
    </location>
</feature>
<dbReference type="EMBL" id="JAODUP010000020">
    <property type="protein sequence ID" value="KAK2168150.1"/>
    <property type="molecule type" value="Genomic_DNA"/>
</dbReference>
<keyword evidence="1" id="KW-1133">Transmembrane helix</keyword>
<accession>A0AAD9KCH1</accession>
<name>A0AAD9KCH1_9ANNE</name>
<organism evidence="2 3">
    <name type="scientific">Paralvinella palmiformis</name>
    <dbReference type="NCBI Taxonomy" id="53620"/>
    <lineage>
        <taxon>Eukaryota</taxon>
        <taxon>Metazoa</taxon>
        <taxon>Spiralia</taxon>
        <taxon>Lophotrochozoa</taxon>
        <taxon>Annelida</taxon>
        <taxon>Polychaeta</taxon>
        <taxon>Sedentaria</taxon>
        <taxon>Canalipalpata</taxon>
        <taxon>Terebellida</taxon>
        <taxon>Terebelliformia</taxon>
        <taxon>Alvinellidae</taxon>
        <taxon>Paralvinella</taxon>
    </lineage>
</organism>
<comment type="caution">
    <text evidence="2">The sequence shown here is derived from an EMBL/GenBank/DDBJ whole genome shotgun (WGS) entry which is preliminary data.</text>
</comment>
<feature type="transmembrane region" description="Helical" evidence="1">
    <location>
        <begin position="154"/>
        <end position="187"/>
    </location>
</feature>
<evidence type="ECO:0000313" key="2">
    <source>
        <dbReference type="EMBL" id="KAK2168150.1"/>
    </source>
</evidence>
<keyword evidence="1" id="KW-0472">Membrane</keyword>
<gene>
    <name evidence="2" type="ORF">LSH36_20g14044</name>
</gene>
<sequence length="190" mass="21566">MEKRQPKVVYGNPTRGRHARVYDPEPKDIKVLQKRLRCSARAIFWLNVIFFVSYSWTLIRLAKNVNQFTSHHLRSFTDIMYQNDPTVKLFVPASCCVLDDNGRYVNLTKCQQFEDGPPALRDGLFNEGLQYKDCYTAISELMYKYSTWLTSLGLAAGLLIVSSSVCVCVCVCLCVCLCVCVCVCAILSSY</sequence>
<evidence type="ECO:0000256" key="1">
    <source>
        <dbReference type="SAM" id="Phobius"/>
    </source>
</evidence>
<reference evidence="2" key="1">
    <citation type="journal article" date="2023" name="Mol. Biol. Evol.">
        <title>Third-Generation Sequencing Reveals the Adaptive Role of the Epigenome in Three Deep-Sea Polychaetes.</title>
        <authorList>
            <person name="Perez M."/>
            <person name="Aroh O."/>
            <person name="Sun Y."/>
            <person name="Lan Y."/>
            <person name="Juniper S.K."/>
            <person name="Young C.R."/>
            <person name="Angers B."/>
            <person name="Qian P.Y."/>
        </authorList>
    </citation>
    <scope>NUCLEOTIDE SEQUENCE</scope>
    <source>
        <strain evidence="2">P08H-3</strain>
    </source>
</reference>
<protein>
    <submittedName>
        <fullName evidence="2">Uncharacterized protein</fullName>
    </submittedName>
</protein>
<dbReference type="AlphaFoldDB" id="A0AAD9KCH1"/>
<keyword evidence="3" id="KW-1185">Reference proteome</keyword>
<evidence type="ECO:0000313" key="3">
    <source>
        <dbReference type="Proteomes" id="UP001208570"/>
    </source>
</evidence>